<comment type="caution">
    <text evidence="2">The sequence shown here is derived from an EMBL/GenBank/DDBJ whole genome shotgun (WGS) entry which is preliminary data.</text>
</comment>
<evidence type="ECO:0000256" key="1">
    <source>
        <dbReference type="SAM" id="MobiDB-lite"/>
    </source>
</evidence>
<protein>
    <submittedName>
        <fullName evidence="2">Uncharacterized protein</fullName>
    </submittedName>
</protein>
<evidence type="ECO:0000313" key="2">
    <source>
        <dbReference type="EMBL" id="ORY05299.1"/>
    </source>
</evidence>
<keyword evidence="3" id="KW-1185">Reference proteome</keyword>
<accession>A0A1Y1Z4X2</accession>
<reference evidence="2 3" key="1">
    <citation type="submission" date="2016-07" db="EMBL/GenBank/DDBJ databases">
        <title>Pervasive Adenine N6-methylation of Active Genes in Fungi.</title>
        <authorList>
            <consortium name="DOE Joint Genome Institute"/>
            <person name="Mondo S.J."/>
            <person name="Dannebaum R.O."/>
            <person name="Kuo R.C."/>
            <person name="Labutti K."/>
            <person name="Haridas S."/>
            <person name="Kuo A."/>
            <person name="Salamov A."/>
            <person name="Ahrendt S.R."/>
            <person name="Lipzen A."/>
            <person name="Sullivan W."/>
            <person name="Andreopoulos W.B."/>
            <person name="Clum A."/>
            <person name="Lindquist E."/>
            <person name="Daum C."/>
            <person name="Ramamoorthy G.K."/>
            <person name="Gryganskyi A."/>
            <person name="Culley D."/>
            <person name="Magnuson J.K."/>
            <person name="James T.Y."/>
            <person name="O'Malley M.A."/>
            <person name="Stajich J.E."/>
            <person name="Spatafora J.W."/>
            <person name="Visel A."/>
            <person name="Grigoriev I.V."/>
        </authorList>
    </citation>
    <scope>NUCLEOTIDE SEQUENCE [LARGE SCALE GENOMIC DNA]</scope>
    <source>
        <strain evidence="2 3">CBS 115471</strain>
    </source>
</reference>
<dbReference type="OrthoDB" id="3796623at2759"/>
<gene>
    <name evidence="2" type="ORF">BCR34DRAFT_48193</name>
</gene>
<dbReference type="Proteomes" id="UP000193144">
    <property type="component" value="Unassembled WGS sequence"/>
</dbReference>
<dbReference type="AlphaFoldDB" id="A0A1Y1Z4X2"/>
<sequence length="203" mass="25108">MSYAYYYQNHKERSRSREAEDPYYSQPLVRRNSKRQRVDIYDDDEFDDYPYPSPAKPAKPSRSLTIRQPTQLEKYNVWSEPVSHYDYHDYQRESDDRARYKTTRKTYVTRPYESDDETRFDFKVKATVRRPSSSHAMKAMAWTGDMFKRKEKWVDEDWETKEKERRDSFWDDEPKLKERTTRYRKIKRTRTDEWKPLSGFRHF</sequence>
<feature type="compositionally biased region" description="Basic and acidic residues" evidence="1">
    <location>
        <begin position="9"/>
        <end position="20"/>
    </location>
</feature>
<name>A0A1Y1Z4X2_9PLEO</name>
<proteinExistence type="predicted"/>
<organism evidence="2 3">
    <name type="scientific">Clohesyomyces aquaticus</name>
    <dbReference type="NCBI Taxonomy" id="1231657"/>
    <lineage>
        <taxon>Eukaryota</taxon>
        <taxon>Fungi</taxon>
        <taxon>Dikarya</taxon>
        <taxon>Ascomycota</taxon>
        <taxon>Pezizomycotina</taxon>
        <taxon>Dothideomycetes</taxon>
        <taxon>Pleosporomycetidae</taxon>
        <taxon>Pleosporales</taxon>
        <taxon>Lindgomycetaceae</taxon>
        <taxon>Clohesyomyces</taxon>
    </lineage>
</organism>
<feature type="region of interest" description="Disordered" evidence="1">
    <location>
        <begin position="1"/>
        <end position="64"/>
    </location>
</feature>
<evidence type="ECO:0000313" key="3">
    <source>
        <dbReference type="Proteomes" id="UP000193144"/>
    </source>
</evidence>
<dbReference type="EMBL" id="MCFA01000127">
    <property type="protein sequence ID" value="ORY05299.1"/>
    <property type="molecule type" value="Genomic_DNA"/>
</dbReference>